<dbReference type="EMBL" id="JAIZAY010000175">
    <property type="protein sequence ID" value="KAJ8018827.1"/>
    <property type="molecule type" value="Genomic_DNA"/>
</dbReference>
<feature type="region of interest" description="Disordered" evidence="2">
    <location>
        <begin position="71"/>
        <end position="93"/>
    </location>
</feature>
<evidence type="ECO:0000256" key="1">
    <source>
        <dbReference type="SAM" id="Coils"/>
    </source>
</evidence>
<evidence type="ECO:0000256" key="2">
    <source>
        <dbReference type="SAM" id="MobiDB-lite"/>
    </source>
</evidence>
<sequence length="782" mass="89592">MGKCRFNLLWLKHPKYCSWLEQCTDKSKARCKICMKEIDVSSMGESALTSHLKGKKHADNCKASGRQSTNIRDFMKPNQGKSTAGAEAAVGSSTTRSSTLETFVTREQTLKAEILWSLKVIDSHYSYRSCAGNDKLFQEMFPDSQIAKEFTCGEKKCAYLVCFGLAPHFKQILIDSMKEEENYIIMFDESLNAVTNSKQMDIHVRAWNRCSNQVESRYYTSVFMGHGTADDMLTHFHEGMQGLHLQKIFQVSMDGPNVNWKFYRTLCDEIKKDFACQTFNIGSCGLHILHGGFKDGASASGWQIEKLFSSLHWLFHDTPARREDFTKVTGSSVFPLQFCKHRWLENLPVAERVQSMWENILKYVEQATAKKIPCPQTTSFETVKQSTKDPLIEAKVAAFLSISKEVHPFLVRYQTDKPMIPFLATDLHELLTGLTKRFLKKEVHSDVNQILKLIKMDVKDSGTHCPVGDVDIGFTPQRKVKALVSTNKISARQALEFKSEYKQFLMKIVLKLLEKSPIQYQLARCAVCLDPRRMVSQQTDCQIKFKRILEHFVAANRLKDDECDAIIREYGNFLEAVKASPSAYKEFDPHKDSMRIDTFLFNKMGSNDDYFRLWQRVVCKVLLLSHGQASVERGFSFNKQLEVENLQERSFISQRHVIDHIKSVGGTLSVLVDRKLLMSAAGARQRYLAHLEDEKRKKEKETRVLKRKVADERIKELEKKKARLEDDMKAMQTSADDFAEKAENTGKLTWIAKSNSLRRSAKAKANEVQELVDEIASLKRKD</sequence>
<evidence type="ECO:0000313" key="3">
    <source>
        <dbReference type="EMBL" id="KAJ8018827.1"/>
    </source>
</evidence>
<reference evidence="3" key="1">
    <citation type="submission" date="2021-10" db="EMBL/GenBank/DDBJ databases">
        <title>Tropical sea cucumber genome reveals ecological adaptation and Cuvierian tubules defense mechanism.</title>
        <authorList>
            <person name="Chen T."/>
        </authorList>
    </citation>
    <scope>NUCLEOTIDE SEQUENCE</scope>
    <source>
        <strain evidence="3">Nanhai2018</strain>
        <tissue evidence="3">Muscle</tissue>
    </source>
</reference>
<dbReference type="AlphaFoldDB" id="A0A9Q1BBW4"/>
<proteinExistence type="predicted"/>
<comment type="caution">
    <text evidence="3">The sequence shown here is derived from an EMBL/GenBank/DDBJ whole genome shotgun (WGS) entry which is preliminary data.</text>
</comment>
<organism evidence="3 4">
    <name type="scientific">Holothuria leucospilota</name>
    <name type="common">Black long sea cucumber</name>
    <name type="synonym">Mertensiothuria leucospilota</name>
    <dbReference type="NCBI Taxonomy" id="206669"/>
    <lineage>
        <taxon>Eukaryota</taxon>
        <taxon>Metazoa</taxon>
        <taxon>Echinodermata</taxon>
        <taxon>Eleutherozoa</taxon>
        <taxon>Echinozoa</taxon>
        <taxon>Holothuroidea</taxon>
        <taxon>Aspidochirotacea</taxon>
        <taxon>Aspidochirotida</taxon>
        <taxon>Holothuriidae</taxon>
        <taxon>Holothuria</taxon>
    </lineage>
</organism>
<accession>A0A9Q1BBW4</accession>
<dbReference type="PANTHER" id="PTHR37162:SF11">
    <property type="match status" value="1"/>
</dbReference>
<dbReference type="PANTHER" id="PTHR37162">
    <property type="entry name" value="HAT FAMILY DIMERISATION DOMAINCONTAINING PROTEIN-RELATED"/>
    <property type="match status" value="1"/>
</dbReference>
<dbReference type="Proteomes" id="UP001152320">
    <property type="component" value="Unassembled WGS sequence"/>
</dbReference>
<feature type="coiled-coil region" evidence="1">
    <location>
        <begin position="688"/>
        <end position="781"/>
    </location>
</feature>
<keyword evidence="1" id="KW-0175">Coiled coil</keyword>
<gene>
    <name evidence="3" type="ORF">HOLleu_42975</name>
</gene>
<name>A0A9Q1BBW4_HOLLE</name>
<keyword evidence="4" id="KW-1185">Reference proteome</keyword>
<dbReference type="OrthoDB" id="5954038at2759"/>
<evidence type="ECO:0000313" key="4">
    <source>
        <dbReference type="Proteomes" id="UP001152320"/>
    </source>
</evidence>
<protein>
    <submittedName>
        <fullName evidence="3">Uncharacterized protein</fullName>
    </submittedName>
</protein>